<dbReference type="InterPro" id="IPR005265">
    <property type="entry name" value="HemJ-like"/>
</dbReference>
<evidence type="ECO:0000313" key="16">
    <source>
        <dbReference type="EMBL" id="BAU47569.1"/>
    </source>
</evidence>
<name>A0A1B4V228_9GAMM</name>
<keyword evidence="6 14" id="KW-0349">Heme</keyword>
<evidence type="ECO:0000256" key="9">
    <source>
        <dbReference type="ARBA" id="ARBA00022989"/>
    </source>
</evidence>
<evidence type="ECO:0000256" key="3">
    <source>
        <dbReference type="ARBA" id="ARBA00006501"/>
    </source>
</evidence>
<dbReference type="OrthoDB" id="9800824at2"/>
<comment type="similarity">
    <text evidence="3 14">Belongs to the HemJ family.</text>
</comment>
<proteinExistence type="inferred from homology"/>
<dbReference type="GO" id="GO:0006782">
    <property type="term" value="P:protoporphyrinogen IX biosynthetic process"/>
    <property type="evidence" value="ECO:0007669"/>
    <property type="project" value="UniProtKB-UniRule"/>
</dbReference>
<feature type="transmembrane region" description="Helical" evidence="15">
    <location>
        <begin position="48"/>
        <end position="71"/>
    </location>
</feature>
<dbReference type="RefSeq" id="WP_096459586.1">
    <property type="nucleotide sequence ID" value="NZ_AP014936.1"/>
</dbReference>
<dbReference type="Pfam" id="PF03653">
    <property type="entry name" value="UPF0093"/>
    <property type="match status" value="1"/>
</dbReference>
<comment type="catalytic activity">
    <reaction evidence="13 14">
        <text>protoporphyrinogen IX + 3 A = protoporphyrin IX + 3 AH2</text>
        <dbReference type="Rhea" id="RHEA:62000"/>
        <dbReference type="ChEBI" id="CHEBI:13193"/>
        <dbReference type="ChEBI" id="CHEBI:17499"/>
        <dbReference type="ChEBI" id="CHEBI:57306"/>
        <dbReference type="ChEBI" id="CHEBI:57307"/>
    </reaction>
</comment>
<keyword evidence="8 14" id="KW-0479">Metal-binding</keyword>
<evidence type="ECO:0000256" key="13">
    <source>
        <dbReference type="ARBA" id="ARBA00048390"/>
    </source>
</evidence>
<evidence type="ECO:0000256" key="2">
    <source>
        <dbReference type="ARBA" id="ARBA00005073"/>
    </source>
</evidence>
<dbReference type="KEGG" id="sva:SVA_0990"/>
<keyword evidence="12 14" id="KW-0472">Membrane</keyword>
<evidence type="ECO:0000256" key="14">
    <source>
        <dbReference type="PIRNR" id="PIRNR004638"/>
    </source>
</evidence>
<dbReference type="PANTHER" id="PTHR40255">
    <property type="entry name" value="UPF0093 MEMBRANE PROTEIN SLR1790"/>
    <property type="match status" value="1"/>
</dbReference>
<evidence type="ECO:0000256" key="1">
    <source>
        <dbReference type="ARBA" id="ARBA00004651"/>
    </source>
</evidence>
<evidence type="ECO:0000256" key="5">
    <source>
        <dbReference type="ARBA" id="ARBA00022475"/>
    </source>
</evidence>
<dbReference type="GO" id="GO:0046872">
    <property type="term" value="F:metal ion binding"/>
    <property type="evidence" value="ECO:0007669"/>
    <property type="project" value="UniProtKB-UniRule"/>
</dbReference>
<evidence type="ECO:0000256" key="12">
    <source>
        <dbReference type="ARBA" id="ARBA00023136"/>
    </source>
</evidence>
<keyword evidence="5 14" id="KW-1003">Cell membrane</keyword>
<dbReference type="PANTHER" id="PTHR40255:SF1">
    <property type="entry name" value="PROTOPORPHYRINOGEN IX OXIDASE"/>
    <property type="match status" value="1"/>
</dbReference>
<feature type="transmembrane region" description="Helical" evidence="15">
    <location>
        <begin position="112"/>
        <end position="134"/>
    </location>
</feature>
<dbReference type="PIRSF" id="PIRSF004638">
    <property type="entry name" value="UCP004638"/>
    <property type="match status" value="1"/>
</dbReference>
<dbReference type="AlphaFoldDB" id="A0A1B4V228"/>
<reference evidence="16 17" key="1">
    <citation type="submission" date="2015-08" db="EMBL/GenBank/DDBJ databases">
        <title>Complete genome sequence of Sulfurifustis variabilis.</title>
        <authorList>
            <person name="Miura A."/>
            <person name="Kojima H."/>
            <person name="Fukui M."/>
        </authorList>
    </citation>
    <scope>NUCLEOTIDE SEQUENCE [LARGE SCALE GENOMIC DNA]</scope>
    <source>
        <strain evidence="17">skN76</strain>
    </source>
</reference>
<protein>
    <recommendedName>
        <fullName evidence="4 14">Protoporphyrinogen IX oxidase</fullName>
        <ecNumber evidence="14">1.3.99.-</ecNumber>
    </recommendedName>
</protein>
<comment type="pathway">
    <text evidence="2 14">Porphyrin-containing compound metabolism; protoporphyrin-IX biosynthesis; protoporphyrin-IX from protoporphyrinogen-IX: step 1/1.</text>
</comment>
<dbReference type="Proteomes" id="UP000218899">
    <property type="component" value="Chromosome"/>
</dbReference>
<evidence type="ECO:0000256" key="15">
    <source>
        <dbReference type="SAM" id="Phobius"/>
    </source>
</evidence>
<comment type="function">
    <text evidence="14">Catalyzes the oxidation of protoporphyrinogen IX to protoporphyrin IX.</text>
</comment>
<evidence type="ECO:0000256" key="4">
    <source>
        <dbReference type="ARBA" id="ARBA00017504"/>
    </source>
</evidence>
<evidence type="ECO:0000256" key="6">
    <source>
        <dbReference type="ARBA" id="ARBA00022617"/>
    </source>
</evidence>
<dbReference type="EMBL" id="AP014936">
    <property type="protein sequence ID" value="BAU47569.1"/>
    <property type="molecule type" value="Genomic_DNA"/>
</dbReference>
<evidence type="ECO:0000256" key="8">
    <source>
        <dbReference type="ARBA" id="ARBA00022723"/>
    </source>
</evidence>
<dbReference type="UniPathway" id="UPA00251">
    <property type="reaction ID" value="UER00324"/>
</dbReference>
<gene>
    <name evidence="16" type="ORF">SVA_0990</name>
</gene>
<dbReference type="EC" id="1.3.99.-" evidence="14"/>
<comment type="cofactor">
    <cofactor evidence="14">
        <name>heme b</name>
        <dbReference type="ChEBI" id="CHEBI:60344"/>
    </cofactor>
    <text evidence="14">Binds 1 heme b (iron(II)-protoporphyrin IX) group per subunit.</text>
</comment>
<evidence type="ECO:0000313" key="17">
    <source>
        <dbReference type="Proteomes" id="UP000218899"/>
    </source>
</evidence>
<keyword evidence="11 14" id="KW-0408">Iron</keyword>
<organism evidence="16 17">
    <name type="scientific">Sulfurifustis variabilis</name>
    <dbReference type="NCBI Taxonomy" id="1675686"/>
    <lineage>
        <taxon>Bacteria</taxon>
        <taxon>Pseudomonadati</taxon>
        <taxon>Pseudomonadota</taxon>
        <taxon>Gammaproteobacteria</taxon>
        <taxon>Acidiferrobacterales</taxon>
        <taxon>Acidiferrobacteraceae</taxon>
        <taxon>Sulfurifustis</taxon>
    </lineage>
</organism>
<keyword evidence="7 15" id="KW-0812">Transmembrane</keyword>
<keyword evidence="10" id="KW-0560">Oxidoreductase</keyword>
<comment type="subcellular location">
    <subcellularLocation>
        <location evidence="1">Cell membrane</location>
        <topology evidence="1">Multi-pass membrane protein</topology>
    </subcellularLocation>
</comment>
<dbReference type="GO" id="GO:0070818">
    <property type="term" value="F:protoporphyrinogen oxidase activity"/>
    <property type="evidence" value="ECO:0007669"/>
    <property type="project" value="UniProtKB-UniRule"/>
</dbReference>
<evidence type="ECO:0000256" key="11">
    <source>
        <dbReference type="ARBA" id="ARBA00023004"/>
    </source>
</evidence>
<feature type="transmembrane region" description="Helical" evidence="15">
    <location>
        <begin position="6"/>
        <end position="27"/>
    </location>
</feature>
<dbReference type="GO" id="GO:0005886">
    <property type="term" value="C:plasma membrane"/>
    <property type="evidence" value="ECO:0007669"/>
    <property type="project" value="UniProtKB-SubCell"/>
</dbReference>
<keyword evidence="17" id="KW-1185">Reference proteome</keyword>
<evidence type="ECO:0000256" key="7">
    <source>
        <dbReference type="ARBA" id="ARBA00022692"/>
    </source>
</evidence>
<accession>A0A1B4V228</accession>
<feature type="transmembrane region" description="Helical" evidence="15">
    <location>
        <begin position="77"/>
        <end position="100"/>
    </location>
</feature>
<sequence length="137" mass="15527">MYLTLKLLHLGFMAIWFAGLLGLPWVFGEHVRQQERAEQSRLRAIERTVYFGIMTPSAVLAVIFGSLLMLYGFEGAWLPAKLTLIVVAVAFHLYCGTVLITFMQRRNRRGRVYYRALSQVPLVLLAVIVFLAAAKPI</sequence>
<evidence type="ECO:0000256" key="10">
    <source>
        <dbReference type="ARBA" id="ARBA00023002"/>
    </source>
</evidence>
<keyword evidence="9 15" id="KW-1133">Transmembrane helix</keyword>